<dbReference type="Proteomes" id="UP000693972">
    <property type="component" value="Unassembled WGS sequence"/>
</dbReference>
<name>A0A975YF00_9RHOB</name>
<evidence type="ECO:0000313" key="4">
    <source>
        <dbReference type="EMBL" id="QXL86859.1"/>
    </source>
</evidence>
<dbReference type="Gene3D" id="2.60.120.10">
    <property type="entry name" value="Jelly Rolls"/>
    <property type="match status" value="1"/>
</dbReference>
<keyword evidence="5" id="KW-1185">Reference proteome</keyword>
<feature type="domain" description="Cupin type-2" evidence="2">
    <location>
        <begin position="64"/>
        <end position="132"/>
    </location>
</feature>
<feature type="signal peptide" evidence="1">
    <location>
        <begin position="1"/>
        <end position="20"/>
    </location>
</feature>
<organism evidence="4">
    <name type="scientific">Gymnodinialimonas phycosphaerae</name>
    <dbReference type="NCBI Taxonomy" id="2841589"/>
    <lineage>
        <taxon>Bacteria</taxon>
        <taxon>Pseudomonadati</taxon>
        <taxon>Pseudomonadota</taxon>
        <taxon>Alphaproteobacteria</taxon>
        <taxon>Rhodobacterales</taxon>
        <taxon>Paracoccaceae</taxon>
        <taxon>Gymnodinialimonas</taxon>
    </lineage>
</organism>
<dbReference type="CDD" id="cd02236">
    <property type="entry name" value="cupin_CV2614-like"/>
    <property type="match status" value="1"/>
</dbReference>
<evidence type="ECO:0000256" key="1">
    <source>
        <dbReference type="SAM" id="SignalP"/>
    </source>
</evidence>
<gene>
    <name evidence="3" type="ORF">KUL25_15585</name>
    <name evidence="4" type="ORF">KUL25_15590</name>
</gene>
<dbReference type="InterPro" id="IPR013096">
    <property type="entry name" value="Cupin_2"/>
</dbReference>
<proteinExistence type="predicted"/>
<dbReference type="InterPro" id="IPR011051">
    <property type="entry name" value="RmlC_Cupin_sf"/>
</dbReference>
<keyword evidence="1" id="KW-0732">Signal</keyword>
<dbReference type="EMBL" id="JAIMBW010000001">
    <property type="protein sequence ID" value="MBY4894179.1"/>
    <property type="molecule type" value="Genomic_DNA"/>
</dbReference>
<dbReference type="RefSeq" id="WP_257893780.1">
    <property type="nucleotide sequence ID" value="NZ_JAIMBW010000001.1"/>
</dbReference>
<dbReference type="InterPro" id="IPR014710">
    <property type="entry name" value="RmlC-like_jellyroll"/>
</dbReference>
<sequence>MFRPLLAAAALSILATGVNAQALAVVPDTAPAIHADTLLRSTQDVTGQLLSYPDGTPEITVERIVVDPGAETGWHMHTVPLFARIESGTLTVDYGSRGLRTYNAGDVMLEAENWPHNGHNAGTEPVVLLAIFIGAVDAVLSEPATQQ</sequence>
<dbReference type="EMBL" id="CP078073">
    <property type="protein sequence ID" value="QXL86859.1"/>
    <property type="molecule type" value="Genomic_DNA"/>
</dbReference>
<protein>
    <submittedName>
        <fullName evidence="4">Cupin domain-containing protein</fullName>
    </submittedName>
</protein>
<evidence type="ECO:0000259" key="2">
    <source>
        <dbReference type="Pfam" id="PF07883"/>
    </source>
</evidence>
<evidence type="ECO:0000313" key="5">
    <source>
        <dbReference type="Proteomes" id="UP000693972"/>
    </source>
</evidence>
<accession>A0A975YF00</accession>
<feature type="chain" id="PRO_5036718551" evidence="1">
    <location>
        <begin position="21"/>
        <end position="147"/>
    </location>
</feature>
<dbReference type="Pfam" id="PF07883">
    <property type="entry name" value="Cupin_2"/>
    <property type="match status" value="1"/>
</dbReference>
<evidence type="ECO:0000313" key="3">
    <source>
        <dbReference type="EMBL" id="MBY4894179.1"/>
    </source>
</evidence>
<dbReference type="AlphaFoldDB" id="A0A975YF00"/>
<dbReference type="SUPFAM" id="SSF51182">
    <property type="entry name" value="RmlC-like cupins"/>
    <property type="match status" value="1"/>
</dbReference>
<reference evidence="4 5" key="1">
    <citation type="submission" date="2021-07" db="EMBL/GenBank/DDBJ databases">
        <title>Karlodiniumbacter phycospheric gen. nov., sp. nov., a phycosphere bacterium isolated from karlodinium veneficum.</title>
        <authorList>
            <person name="Peng Y."/>
            <person name="Jiang L."/>
            <person name="Lee J."/>
        </authorList>
    </citation>
    <scope>NUCLEOTIDE SEQUENCE</scope>
    <source>
        <strain evidence="4 5">N5</strain>
    </source>
</reference>